<dbReference type="AlphaFoldDB" id="A0A6G1J5M5"/>
<name>A0A6G1J5M5_9PLEO</name>
<reference evidence="1" key="1">
    <citation type="journal article" date="2020" name="Stud. Mycol.">
        <title>101 Dothideomycetes genomes: a test case for predicting lifestyles and emergence of pathogens.</title>
        <authorList>
            <person name="Haridas S."/>
            <person name="Albert R."/>
            <person name="Binder M."/>
            <person name="Bloem J."/>
            <person name="Labutti K."/>
            <person name="Salamov A."/>
            <person name="Andreopoulos B."/>
            <person name="Baker S."/>
            <person name="Barry K."/>
            <person name="Bills G."/>
            <person name="Bluhm B."/>
            <person name="Cannon C."/>
            <person name="Castanera R."/>
            <person name="Culley D."/>
            <person name="Daum C."/>
            <person name="Ezra D."/>
            <person name="Gonzalez J."/>
            <person name="Henrissat B."/>
            <person name="Kuo A."/>
            <person name="Liang C."/>
            <person name="Lipzen A."/>
            <person name="Lutzoni F."/>
            <person name="Magnuson J."/>
            <person name="Mondo S."/>
            <person name="Nolan M."/>
            <person name="Ohm R."/>
            <person name="Pangilinan J."/>
            <person name="Park H.-J."/>
            <person name="Ramirez L."/>
            <person name="Alfaro M."/>
            <person name="Sun H."/>
            <person name="Tritt A."/>
            <person name="Yoshinaga Y."/>
            <person name="Zwiers L.-H."/>
            <person name="Turgeon B."/>
            <person name="Goodwin S."/>
            <person name="Spatafora J."/>
            <person name="Crous P."/>
            <person name="Grigoriev I."/>
        </authorList>
    </citation>
    <scope>NUCLEOTIDE SEQUENCE</scope>
    <source>
        <strain evidence="1">CBS 122367</strain>
    </source>
</reference>
<proteinExistence type="predicted"/>
<accession>A0A6G1J5M5</accession>
<sequence length="169" mass="18807">MSSSSIGDLLADSKKKDQWFGIPKQLDHLRASIKKAILAYEDAKSTLKTTTVQEPDITSEVRKQLGDRRATLEKALLAYEDARDELLSTSIKKIASMSGTQQQLDEHRNTFEQATRAWKHVVDKMESASTRTDIETIELESLEHLDRLATGSAAFKAVVDTLDASVPTM</sequence>
<organism evidence="1 2">
    <name type="scientific">Lentithecium fluviatile CBS 122367</name>
    <dbReference type="NCBI Taxonomy" id="1168545"/>
    <lineage>
        <taxon>Eukaryota</taxon>
        <taxon>Fungi</taxon>
        <taxon>Dikarya</taxon>
        <taxon>Ascomycota</taxon>
        <taxon>Pezizomycotina</taxon>
        <taxon>Dothideomycetes</taxon>
        <taxon>Pleosporomycetidae</taxon>
        <taxon>Pleosporales</taxon>
        <taxon>Massarineae</taxon>
        <taxon>Lentitheciaceae</taxon>
        <taxon>Lentithecium</taxon>
    </lineage>
</organism>
<dbReference type="Proteomes" id="UP000799291">
    <property type="component" value="Unassembled WGS sequence"/>
</dbReference>
<gene>
    <name evidence="1" type="ORF">K458DRAFT_387796</name>
</gene>
<protein>
    <submittedName>
        <fullName evidence="1">Uncharacterized protein</fullName>
    </submittedName>
</protein>
<evidence type="ECO:0000313" key="2">
    <source>
        <dbReference type="Proteomes" id="UP000799291"/>
    </source>
</evidence>
<evidence type="ECO:0000313" key="1">
    <source>
        <dbReference type="EMBL" id="KAF2685844.1"/>
    </source>
</evidence>
<keyword evidence="2" id="KW-1185">Reference proteome</keyword>
<dbReference type="EMBL" id="MU005578">
    <property type="protein sequence ID" value="KAF2685844.1"/>
    <property type="molecule type" value="Genomic_DNA"/>
</dbReference>